<dbReference type="PROSITE" id="PS00109">
    <property type="entry name" value="PROTEIN_KINASE_TYR"/>
    <property type="match status" value="1"/>
</dbReference>
<dbReference type="EC" id="2.7.11.1" evidence="2"/>
<comment type="catalytic activity">
    <reaction evidence="8">
        <text>L-threonyl-[protein] + ATP = O-phospho-L-threonyl-[protein] + ADP + H(+)</text>
        <dbReference type="Rhea" id="RHEA:46608"/>
        <dbReference type="Rhea" id="RHEA-COMP:11060"/>
        <dbReference type="Rhea" id="RHEA-COMP:11605"/>
        <dbReference type="ChEBI" id="CHEBI:15378"/>
        <dbReference type="ChEBI" id="CHEBI:30013"/>
        <dbReference type="ChEBI" id="CHEBI:30616"/>
        <dbReference type="ChEBI" id="CHEBI:61977"/>
        <dbReference type="ChEBI" id="CHEBI:456216"/>
        <dbReference type="EC" id="2.7.11.1"/>
    </reaction>
</comment>
<evidence type="ECO:0000256" key="5">
    <source>
        <dbReference type="ARBA" id="ARBA00022741"/>
    </source>
</evidence>
<dbReference type="InterPro" id="IPR001245">
    <property type="entry name" value="Ser-Thr/Tyr_kinase_cat_dom"/>
</dbReference>
<comment type="subcellular location">
    <subcellularLocation>
        <location evidence="1">Cell membrane</location>
    </subcellularLocation>
</comment>
<reference evidence="13" key="1">
    <citation type="journal article" date="2010" name="Nat. Biotechnol.">
        <title>Draft genome sequence of the oilseed species Ricinus communis.</title>
        <authorList>
            <person name="Chan A.P."/>
            <person name="Crabtree J."/>
            <person name="Zhao Q."/>
            <person name="Lorenzi H."/>
            <person name="Orvis J."/>
            <person name="Puiu D."/>
            <person name="Melake-Berhan A."/>
            <person name="Jones K.M."/>
            <person name="Redman J."/>
            <person name="Chen G."/>
            <person name="Cahoon E.B."/>
            <person name="Gedil M."/>
            <person name="Stanke M."/>
            <person name="Haas B.J."/>
            <person name="Wortman J.R."/>
            <person name="Fraser-Liggett C.M."/>
            <person name="Ravel J."/>
            <person name="Rabinowicz P.D."/>
        </authorList>
    </citation>
    <scope>NUCLEOTIDE SEQUENCE [LARGE SCALE GENOMIC DNA]</scope>
    <source>
        <strain evidence="13">cv. Hale</strain>
    </source>
</reference>
<name>B9T046_RICCO</name>
<dbReference type="Pfam" id="PF07714">
    <property type="entry name" value="PK_Tyr_Ser-Thr"/>
    <property type="match status" value="1"/>
</dbReference>
<evidence type="ECO:0000313" key="13">
    <source>
        <dbReference type="Proteomes" id="UP000008311"/>
    </source>
</evidence>
<evidence type="ECO:0000256" key="9">
    <source>
        <dbReference type="ARBA" id="ARBA00048679"/>
    </source>
</evidence>
<dbReference type="STRING" id="3988.B9T046"/>
<keyword evidence="3" id="KW-1003">Cell membrane</keyword>
<evidence type="ECO:0000256" key="10">
    <source>
        <dbReference type="PROSITE-ProRule" id="PRU10141"/>
    </source>
</evidence>
<feature type="binding site" evidence="10">
    <location>
        <position position="94"/>
    </location>
    <ligand>
        <name>ATP</name>
        <dbReference type="ChEBI" id="CHEBI:30616"/>
    </ligand>
</feature>
<dbReference type="InterPro" id="IPR000719">
    <property type="entry name" value="Prot_kinase_dom"/>
</dbReference>
<dbReference type="GO" id="GO:0106310">
    <property type="term" value="F:protein serine kinase activity"/>
    <property type="evidence" value="ECO:0007669"/>
    <property type="project" value="RHEA"/>
</dbReference>
<dbReference type="InterPro" id="IPR011009">
    <property type="entry name" value="Kinase-like_dom_sf"/>
</dbReference>
<dbReference type="PROSITE" id="PS00107">
    <property type="entry name" value="PROTEIN_KINASE_ATP"/>
    <property type="match status" value="1"/>
</dbReference>
<keyword evidence="3" id="KW-0472">Membrane</keyword>
<evidence type="ECO:0000259" key="11">
    <source>
        <dbReference type="PROSITE" id="PS50011"/>
    </source>
</evidence>
<dbReference type="GO" id="GO:0004674">
    <property type="term" value="F:protein serine/threonine kinase activity"/>
    <property type="evidence" value="ECO:0007669"/>
    <property type="project" value="UniProtKB-EC"/>
</dbReference>
<evidence type="ECO:0000256" key="2">
    <source>
        <dbReference type="ARBA" id="ARBA00012513"/>
    </source>
</evidence>
<dbReference type="AlphaFoldDB" id="B9T046"/>
<evidence type="ECO:0000313" key="12">
    <source>
        <dbReference type="EMBL" id="EEF30771.1"/>
    </source>
</evidence>
<dbReference type="FunFam" id="3.30.200.20:FF:000228">
    <property type="entry name" value="Serine/threonine-protein kinase BIK1"/>
    <property type="match status" value="1"/>
</dbReference>
<dbReference type="Gene3D" id="1.10.510.10">
    <property type="entry name" value="Transferase(Phosphotransferase) domain 1"/>
    <property type="match status" value="1"/>
</dbReference>
<gene>
    <name evidence="12" type="ORF">RCOM_0469950</name>
</gene>
<dbReference type="Proteomes" id="UP000008311">
    <property type="component" value="Unassembled WGS sequence"/>
</dbReference>
<keyword evidence="13" id="KW-1185">Reference proteome</keyword>
<keyword evidence="4 12" id="KW-0808">Transferase</keyword>
<dbReference type="FunFam" id="1.10.510.10:FF:000095">
    <property type="entry name" value="protein STRUBBELIG-RECEPTOR FAMILY 8"/>
    <property type="match status" value="1"/>
</dbReference>
<dbReference type="GO" id="GO:0005886">
    <property type="term" value="C:plasma membrane"/>
    <property type="evidence" value="ECO:0007669"/>
    <property type="project" value="UniProtKB-SubCell"/>
</dbReference>
<evidence type="ECO:0000256" key="4">
    <source>
        <dbReference type="ARBA" id="ARBA00022679"/>
    </source>
</evidence>
<keyword evidence="5 10" id="KW-0547">Nucleotide-binding</keyword>
<feature type="domain" description="Protein kinase" evidence="11">
    <location>
        <begin position="56"/>
        <end position="351"/>
    </location>
</feature>
<accession>B9T046</accession>
<dbReference type="InterPro" id="IPR050823">
    <property type="entry name" value="Plant_Ser_Thr_Prot_Kinase"/>
</dbReference>
<proteinExistence type="predicted"/>
<dbReference type="PANTHER" id="PTHR45621">
    <property type="entry name" value="OS01G0588500 PROTEIN-RELATED"/>
    <property type="match status" value="1"/>
</dbReference>
<dbReference type="eggNOG" id="KOG1187">
    <property type="taxonomic scope" value="Eukaryota"/>
</dbReference>
<dbReference type="Gene3D" id="3.30.200.20">
    <property type="entry name" value="Phosphorylase Kinase, domain 1"/>
    <property type="match status" value="1"/>
</dbReference>
<evidence type="ECO:0000256" key="8">
    <source>
        <dbReference type="ARBA" id="ARBA00047899"/>
    </source>
</evidence>
<evidence type="ECO:0000256" key="3">
    <source>
        <dbReference type="ARBA" id="ARBA00022475"/>
    </source>
</evidence>
<evidence type="ECO:0000256" key="6">
    <source>
        <dbReference type="ARBA" id="ARBA00022777"/>
    </source>
</evidence>
<dbReference type="InterPro" id="IPR008266">
    <property type="entry name" value="Tyr_kinase_AS"/>
</dbReference>
<evidence type="ECO:0000256" key="1">
    <source>
        <dbReference type="ARBA" id="ARBA00004236"/>
    </source>
</evidence>
<evidence type="ECO:0000256" key="7">
    <source>
        <dbReference type="ARBA" id="ARBA00022840"/>
    </source>
</evidence>
<dbReference type="PROSITE" id="PS50011">
    <property type="entry name" value="PROTEIN_KINASE_DOM"/>
    <property type="match status" value="1"/>
</dbReference>
<dbReference type="GO" id="GO:0005524">
    <property type="term" value="F:ATP binding"/>
    <property type="evidence" value="ECO:0007669"/>
    <property type="project" value="UniProtKB-UniRule"/>
</dbReference>
<dbReference type="InterPro" id="IPR017441">
    <property type="entry name" value="Protein_kinase_ATP_BS"/>
</dbReference>
<dbReference type="InParanoid" id="B9T046"/>
<keyword evidence="7 10" id="KW-0067">ATP-binding</keyword>
<keyword evidence="6 12" id="KW-0418">Kinase</keyword>
<dbReference type="EMBL" id="EQ974295">
    <property type="protein sequence ID" value="EEF30771.1"/>
    <property type="molecule type" value="Genomic_DNA"/>
</dbReference>
<comment type="catalytic activity">
    <reaction evidence="9">
        <text>L-seryl-[protein] + ATP = O-phospho-L-seryl-[protein] + ADP + H(+)</text>
        <dbReference type="Rhea" id="RHEA:17989"/>
        <dbReference type="Rhea" id="RHEA-COMP:9863"/>
        <dbReference type="Rhea" id="RHEA-COMP:11604"/>
        <dbReference type="ChEBI" id="CHEBI:15378"/>
        <dbReference type="ChEBI" id="CHEBI:29999"/>
        <dbReference type="ChEBI" id="CHEBI:30616"/>
        <dbReference type="ChEBI" id="CHEBI:83421"/>
        <dbReference type="ChEBI" id="CHEBI:456216"/>
        <dbReference type="EC" id="2.7.11.1"/>
    </reaction>
</comment>
<dbReference type="SUPFAM" id="SSF56112">
    <property type="entry name" value="Protein kinase-like (PK-like)"/>
    <property type="match status" value="1"/>
</dbReference>
<protein>
    <recommendedName>
        <fullName evidence="2">non-specific serine/threonine protein kinase</fullName>
        <ecNumber evidence="2">2.7.11.1</ecNumber>
    </recommendedName>
</protein>
<organism evidence="12 13">
    <name type="scientific">Ricinus communis</name>
    <name type="common">Castor bean</name>
    <dbReference type="NCBI Taxonomy" id="3988"/>
    <lineage>
        <taxon>Eukaryota</taxon>
        <taxon>Viridiplantae</taxon>
        <taxon>Streptophyta</taxon>
        <taxon>Embryophyta</taxon>
        <taxon>Tracheophyta</taxon>
        <taxon>Spermatophyta</taxon>
        <taxon>Magnoliopsida</taxon>
        <taxon>eudicotyledons</taxon>
        <taxon>Gunneridae</taxon>
        <taxon>Pentapetalae</taxon>
        <taxon>rosids</taxon>
        <taxon>fabids</taxon>
        <taxon>Malpighiales</taxon>
        <taxon>Euphorbiaceae</taxon>
        <taxon>Acalyphoideae</taxon>
        <taxon>Acalypheae</taxon>
        <taxon>Ricinus</taxon>
    </lineage>
</organism>
<sequence length="351" mass="39435">MLSYVGNCQENQVGNEKSRSSSTVLPSTCEIEGKILQSSDLKIFCHNELKEATENFSLCNLLGNGGFGSVFKGWIDEHLLNATRPETGMAVAVKMLKEKGYEGQQEWLAEIKYLGQLYHPNFVKLIGYCLEDSQRLLVYEFMCNESLDKRLVRLDFTGTKYSYNQPLSWNLRMKVALGAAKGLVFLHDKAQVIYRDFRASNILLDSNYNAKLCDFALAKDIPAGDRSHVTASLSGTQGYNAPEFTTKGHVTKKIDVYSFGVVLLELLSGKVAIDEYRPPEEQILVDWAKPYLSSKRKVFQVFDACLEGENEVRGALKVAQLAVRCLSAVPSFRPDMKEVVKALEEIGFEMY</sequence>